<evidence type="ECO:0000256" key="6">
    <source>
        <dbReference type="ARBA" id="ARBA00022683"/>
    </source>
</evidence>
<feature type="transmembrane region" description="Helical" evidence="12">
    <location>
        <begin position="283"/>
        <end position="307"/>
    </location>
</feature>
<dbReference type="EMBL" id="AYZF01000008">
    <property type="protein sequence ID" value="KRN06699.1"/>
    <property type="molecule type" value="Genomic_DNA"/>
</dbReference>
<dbReference type="GO" id="GO:0005886">
    <property type="term" value="C:plasma membrane"/>
    <property type="evidence" value="ECO:0007669"/>
    <property type="project" value="UniProtKB-SubCell"/>
</dbReference>
<keyword evidence="7 12" id="KW-0812">Transmembrane</keyword>
<dbReference type="GO" id="GO:0015771">
    <property type="term" value="P:trehalose transport"/>
    <property type="evidence" value="ECO:0007669"/>
    <property type="project" value="TreeGrafter"/>
</dbReference>
<dbReference type="GO" id="GO:0009401">
    <property type="term" value="P:phosphoenolpyruvate-dependent sugar phosphotransferase system"/>
    <property type="evidence" value="ECO:0007669"/>
    <property type="project" value="UniProtKB-KW"/>
</dbReference>
<comment type="caution">
    <text evidence="15">The sequence shown here is derived from an EMBL/GenBank/DDBJ whole genome shotgun (WGS) entry which is preliminary data.</text>
</comment>
<evidence type="ECO:0000259" key="13">
    <source>
        <dbReference type="PROSITE" id="PS51098"/>
    </source>
</evidence>
<dbReference type="InterPro" id="IPR013013">
    <property type="entry name" value="PTS_EIIC_1"/>
</dbReference>
<dbReference type="InterPro" id="IPR001996">
    <property type="entry name" value="PTS_IIB_1"/>
</dbReference>
<feature type="transmembrane region" description="Helical" evidence="12">
    <location>
        <begin position="444"/>
        <end position="465"/>
    </location>
</feature>
<keyword evidence="10 12" id="KW-0472">Membrane</keyword>
<evidence type="ECO:0000256" key="1">
    <source>
        <dbReference type="ARBA" id="ARBA00004651"/>
    </source>
</evidence>
<evidence type="ECO:0000313" key="16">
    <source>
        <dbReference type="Proteomes" id="UP000050961"/>
    </source>
</evidence>
<dbReference type="AlphaFoldDB" id="A0A023CYK5"/>
<keyword evidence="8" id="KW-0418">Kinase</keyword>
<proteinExistence type="predicted"/>
<dbReference type="FunFam" id="3.30.1360.60:FF:000001">
    <property type="entry name" value="PTS system glucose-specific IIBC component PtsG"/>
    <property type="match status" value="1"/>
</dbReference>
<name>A0A023CYK5_9LACO</name>
<evidence type="ECO:0000256" key="5">
    <source>
        <dbReference type="ARBA" id="ARBA00022679"/>
    </source>
</evidence>
<dbReference type="GO" id="GO:0090589">
    <property type="term" value="F:protein-phosphocysteine-trehalose phosphotransferase system transporter activity"/>
    <property type="evidence" value="ECO:0007669"/>
    <property type="project" value="TreeGrafter"/>
</dbReference>
<feature type="transmembrane region" description="Helical" evidence="12">
    <location>
        <begin position="254"/>
        <end position="277"/>
    </location>
</feature>
<dbReference type="InterPro" id="IPR018113">
    <property type="entry name" value="PTrfase_EIIB_Cys"/>
</dbReference>
<evidence type="ECO:0000256" key="3">
    <source>
        <dbReference type="ARBA" id="ARBA00022475"/>
    </source>
</evidence>
<evidence type="ECO:0000256" key="7">
    <source>
        <dbReference type="ARBA" id="ARBA00022692"/>
    </source>
</evidence>
<gene>
    <name evidence="15" type="ORF">FD15_GL000252</name>
</gene>
<evidence type="ECO:0000259" key="14">
    <source>
        <dbReference type="PROSITE" id="PS51103"/>
    </source>
</evidence>
<keyword evidence="6" id="KW-0598">Phosphotransferase system</keyword>
<dbReference type="Gene3D" id="3.30.1360.60">
    <property type="entry name" value="Glucose permease domain IIB"/>
    <property type="match status" value="1"/>
</dbReference>
<dbReference type="Pfam" id="PF02378">
    <property type="entry name" value="PTS_EIIC"/>
    <property type="match status" value="1"/>
</dbReference>
<dbReference type="InterPro" id="IPR050558">
    <property type="entry name" value="PTS_Sugar-Specific_Components"/>
</dbReference>
<evidence type="ECO:0000256" key="10">
    <source>
        <dbReference type="ARBA" id="ARBA00023136"/>
    </source>
</evidence>
<keyword evidence="3" id="KW-1003">Cell membrane</keyword>
<dbReference type="eggNOG" id="COG1264">
    <property type="taxonomic scope" value="Bacteria"/>
</dbReference>
<feature type="transmembrane region" description="Helical" evidence="12">
    <location>
        <begin position="314"/>
        <end position="334"/>
    </location>
</feature>
<dbReference type="PANTHER" id="PTHR30175">
    <property type="entry name" value="PHOSPHOTRANSFERASE SYSTEM TRANSPORT PROTEIN"/>
    <property type="match status" value="1"/>
</dbReference>
<feature type="transmembrane region" description="Helical" evidence="12">
    <location>
        <begin position="126"/>
        <end position="145"/>
    </location>
</feature>
<reference evidence="15 16" key="1">
    <citation type="journal article" date="2015" name="Genome Announc.">
        <title>Expanding the biotechnology potential of lactobacilli through comparative genomics of 213 strains and associated genera.</title>
        <authorList>
            <person name="Sun Z."/>
            <person name="Harris H.M."/>
            <person name="McCann A."/>
            <person name="Guo C."/>
            <person name="Argimon S."/>
            <person name="Zhang W."/>
            <person name="Yang X."/>
            <person name="Jeffery I.B."/>
            <person name="Cooney J.C."/>
            <person name="Kagawa T.F."/>
            <person name="Liu W."/>
            <person name="Song Y."/>
            <person name="Salvetti E."/>
            <person name="Wrobel A."/>
            <person name="Rasinkangas P."/>
            <person name="Parkhill J."/>
            <person name="Rea M.C."/>
            <person name="O'Sullivan O."/>
            <person name="Ritari J."/>
            <person name="Douillard F.P."/>
            <person name="Paul Ross R."/>
            <person name="Yang R."/>
            <person name="Briner A.E."/>
            <person name="Felis G.E."/>
            <person name="de Vos W.M."/>
            <person name="Barrangou R."/>
            <person name="Klaenhammer T.R."/>
            <person name="Caufield P.W."/>
            <person name="Cui Y."/>
            <person name="Zhang H."/>
            <person name="O'Toole P.W."/>
        </authorList>
    </citation>
    <scope>NUCLEOTIDE SEQUENCE [LARGE SCALE GENOMIC DNA]</scope>
    <source>
        <strain evidence="15 16">DSM 21376</strain>
    </source>
</reference>
<feature type="transmembrane region" description="Helical" evidence="12">
    <location>
        <begin position="157"/>
        <end position="177"/>
    </location>
</feature>
<dbReference type="GO" id="GO:0016301">
    <property type="term" value="F:kinase activity"/>
    <property type="evidence" value="ECO:0007669"/>
    <property type="project" value="UniProtKB-KW"/>
</dbReference>
<dbReference type="PROSITE" id="PS01035">
    <property type="entry name" value="PTS_EIIB_TYPE_1_CYS"/>
    <property type="match status" value="1"/>
</dbReference>
<keyword evidence="4" id="KW-0762">Sugar transport</keyword>
<dbReference type="InterPro" id="IPR003352">
    <property type="entry name" value="PTS_EIIC"/>
</dbReference>
<feature type="domain" description="PTS EIIC type-1" evidence="14">
    <location>
        <begin position="117"/>
        <end position="481"/>
    </location>
</feature>
<protein>
    <submittedName>
        <fullName evidence="15">Beta-glucosides pts, eiibc</fullName>
    </submittedName>
</protein>
<dbReference type="PATRIC" id="fig|1423806.3.peg.257"/>
<feature type="transmembrane region" description="Helical" evidence="12">
    <location>
        <begin position="373"/>
        <end position="394"/>
    </location>
</feature>
<keyword evidence="9 12" id="KW-1133">Transmembrane helix</keyword>
<dbReference type="Pfam" id="PF00367">
    <property type="entry name" value="PTS_EIIB"/>
    <property type="match status" value="1"/>
</dbReference>
<evidence type="ECO:0000256" key="8">
    <source>
        <dbReference type="ARBA" id="ARBA00022777"/>
    </source>
</evidence>
<feature type="transmembrane region" description="Helical" evidence="12">
    <location>
        <begin position="340"/>
        <end position="361"/>
    </location>
</feature>
<dbReference type="PROSITE" id="PS51103">
    <property type="entry name" value="PTS_EIIC_TYPE_1"/>
    <property type="match status" value="1"/>
</dbReference>
<dbReference type="PANTHER" id="PTHR30175:SF1">
    <property type="entry name" value="PTS SYSTEM ARBUTIN-, CELLOBIOSE-, AND SALICIN-SPECIFIC EIIBC COMPONENT-RELATED"/>
    <property type="match status" value="1"/>
</dbReference>
<dbReference type="SUPFAM" id="SSF55604">
    <property type="entry name" value="Glucose permease domain IIB"/>
    <property type="match status" value="1"/>
</dbReference>
<dbReference type="InterPro" id="IPR036878">
    <property type="entry name" value="Glu_permease_IIB"/>
</dbReference>
<evidence type="ECO:0000256" key="9">
    <source>
        <dbReference type="ARBA" id="ARBA00022989"/>
    </source>
</evidence>
<feature type="transmembrane region" description="Helical" evidence="12">
    <location>
        <begin position="400"/>
        <end position="432"/>
    </location>
</feature>
<feature type="transmembrane region" description="Helical" evidence="12">
    <location>
        <begin position="189"/>
        <end position="207"/>
    </location>
</feature>
<evidence type="ECO:0000256" key="2">
    <source>
        <dbReference type="ARBA" id="ARBA00022448"/>
    </source>
</evidence>
<dbReference type="OrthoDB" id="9769191at2"/>
<organism evidence="15 16">
    <name type="scientific">Liquorilactobacillus sucicola DSM 21376 = JCM 15457</name>
    <dbReference type="NCBI Taxonomy" id="1423806"/>
    <lineage>
        <taxon>Bacteria</taxon>
        <taxon>Bacillati</taxon>
        <taxon>Bacillota</taxon>
        <taxon>Bacilli</taxon>
        <taxon>Lactobacillales</taxon>
        <taxon>Lactobacillaceae</taxon>
        <taxon>Liquorilactobacillus</taxon>
    </lineage>
</organism>
<dbReference type="Proteomes" id="UP000050961">
    <property type="component" value="Unassembled WGS sequence"/>
</dbReference>
<dbReference type="eggNOG" id="COG1263">
    <property type="taxonomic scope" value="Bacteria"/>
</dbReference>
<dbReference type="STRING" id="1423806.FD15_GL000252"/>
<dbReference type="RefSeq" id="WP_034989347.1">
    <property type="nucleotide sequence ID" value="NZ_AYZF01000008.1"/>
</dbReference>
<accession>A0A023CYK5</accession>
<keyword evidence="16" id="KW-1185">Reference proteome</keyword>
<sequence length="492" mass="53194">MKKRKDEFKKMGVEILKEVGGAANVASVTHCMTRLRFNLKDMSSPNDDEVKKIKGVLGVMRAGGQYQVVIGQTVNEVYDEVVAAGDLTQDKPVVEENRQNTAKEKKTWKTVGSAILNKIAGSLTPIIPMLVAASMFKMLVAVLGPNMFNIISANSDIYKLFSFAGNAGFYFFPIIIGYTSAKQFKTSPILGMFLGAIMLDPNLINIVNAKRAFTVFGIPMQLVNYSSTVVPILLSVWIMSYIEKFFNKKIHASIRTVFAPTLTILVMLPISLCFIGPLGGFLGNYICNGILAFGRMGGVPAIIGIALTGAFWELLVITGMHLVMISAMMLLFAQNGYDNFVSLGSAAASLSVSGMCLGAALRLKNKEERSLAFSYLVAGIIGGVTEPALYGVAIRYKKPFIGMMIGGFCGGLYAGATHLTAYVLVPIANFLALSRYVGGTTINVVNGILSGIIAFAVAALATYILGLDTEHKLHFNFKRKMKRGGKLEKVNY</sequence>
<evidence type="ECO:0000256" key="4">
    <source>
        <dbReference type="ARBA" id="ARBA00022597"/>
    </source>
</evidence>
<evidence type="ECO:0000256" key="11">
    <source>
        <dbReference type="PROSITE-ProRule" id="PRU00421"/>
    </source>
</evidence>
<dbReference type="PROSITE" id="PS51098">
    <property type="entry name" value="PTS_EIIB_TYPE_1"/>
    <property type="match status" value="1"/>
</dbReference>
<feature type="domain" description="PTS EIIB type-1" evidence="13">
    <location>
        <begin position="9"/>
        <end position="91"/>
    </location>
</feature>
<evidence type="ECO:0000256" key="12">
    <source>
        <dbReference type="SAM" id="Phobius"/>
    </source>
</evidence>
<evidence type="ECO:0000313" key="15">
    <source>
        <dbReference type="EMBL" id="KRN06699.1"/>
    </source>
</evidence>
<keyword evidence="5" id="KW-0808">Transferase</keyword>
<dbReference type="GO" id="GO:0008982">
    <property type="term" value="F:protein-N(PI)-phosphohistidine-sugar phosphotransferase activity"/>
    <property type="evidence" value="ECO:0007669"/>
    <property type="project" value="InterPro"/>
</dbReference>
<feature type="transmembrane region" description="Helical" evidence="12">
    <location>
        <begin position="222"/>
        <end position="242"/>
    </location>
</feature>
<feature type="active site" description="Phosphocysteine intermediate; for EIIB activity" evidence="11">
    <location>
        <position position="31"/>
    </location>
</feature>
<dbReference type="CDD" id="cd00212">
    <property type="entry name" value="PTS_IIB_glc"/>
    <property type="match status" value="1"/>
</dbReference>
<keyword evidence="2" id="KW-0813">Transport</keyword>
<comment type="subcellular location">
    <subcellularLocation>
        <location evidence="1">Cell membrane</location>
        <topology evidence="1">Multi-pass membrane protein</topology>
    </subcellularLocation>
</comment>